<sequence length="51" mass="5908">MTFYVKIHAGVKYTRRLILASVLPVEGFWQEMIAAEEKTGGGVFFKWLLFQ</sequence>
<organism evidence="1 2">
    <name type="scientific">Desulfocucumis palustris</name>
    <dbReference type="NCBI Taxonomy" id="1898651"/>
    <lineage>
        <taxon>Bacteria</taxon>
        <taxon>Bacillati</taxon>
        <taxon>Bacillota</taxon>
        <taxon>Clostridia</taxon>
        <taxon>Eubacteriales</taxon>
        <taxon>Desulfocucumaceae</taxon>
        <taxon>Desulfocucumis</taxon>
    </lineage>
</organism>
<comment type="caution">
    <text evidence="1">The sequence shown here is derived from an EMBL/GenBank/DDBJ whole genome shotgun (WGS) entry which is preliminary data.</text>
</comment>
<protein>
    <submittedName>
        <fullName evidence="1">Uncharacterized protein</fullName>
    </submittedName>
</protein>
<dbReference type="Proteomes" id="UP000239549">
    <property type="component" value="Unassembled WGS sequence"/>
</dbReference>
<proteinExistence type="predicted"/>
<accession>A0A2L2XEI2</accession>
<dbReference type="AlphaFoldDB" id="A0A2L2XEI2"/>
<reference evidence="2" key="1">
    <citation type="submission" date="2018-02" db="EMBL/GenBank/DDBJ databases">
        <title>Genome sequence of Desulfocucumis palustris strain NAW-5.</title>
        <authorList>
            <person name="Watanabe M."/>
            <person name="Kojima H."/>
            <person name="Fukui M."/>
        </authorList>
    </citation>
    <scope>NUCLEOTIDE SEQUENCE [LARGE SCALE GENOMIC DNA]</scope>
    <source>
        <strain evidence="2">NAW-5</strain>
    </source>
</reference>
<dbReference type="EMBL" id="BFAV01000045">
    <property type="protein sequence ID" value="GBF32656.1"/>
    <property type="molecule type" value="Genomic_DNA"/>
</dbReference>
<keyword evidence="2" id="KW-1185">Reference proteome</keyword>
<name>A0A2L2XEI2_9FIRM</name>
<gene>
    <name evidence="1" type="ORF">DCCM_0852</name>
</gene>
<evidence type="ECO:0000313" key="1">
    <source>
        <dbReference type="EMBL" id="GBF32656.1"/>
    </source>
</evidence>
<evidence type="ECO:0000313" key="2">
    <source>
        <dbReference type="Proteomes" id="UP000239549"/>
    </source>
</evidence>